<evidence type="ECO:0008006" key="4">
    <source>
        <dbReference type="Google" id="ProtNLM"/>
    </source>
</evidence>
<comment type="caution">
    <text evidence="2">The sequence shown here is derived from an EMBL/GenBank/DDBJ whole genome shotgun (WGS) entry which is preliminary data.</text>
</comment>
<proteinExistence type="predicted"/>
<reference evidence="2 3" key="1">
    <citation type="journal article" date="2016" name="Nat. Commun.">
        <title>Thousands of microbial genomes shed light on interconnected biogeochemical processes in an aquifer system.</title>
        <authorList>
            <person name="Anantharaman K."/>
            <person name="Brown C.T."/>
            <person name="Hug L.A."/>
            <person name="Sharon I."/>
            <person name="Castelle C.J."/>
            <person name="Probst A.J."/>
            <person name="Thomas B.C."/>
            <person name="Singh A."/>
            <person name="Wilkins M.J."/>
            <person name="Karaoz U."/>
            <person name="Brodie E.L."/>
            <person name="Williams K.H."/>
            <person name="Hubbard S.S."/>
            <person name="Banfield J.F."/>
        </authorList>
    </citation>
    <scope>NUCLEOTIDE SEQUENCE [LARGE SCALE GENOMIC DNA]</scope>
</reference>
<evidence type="ECO:0000256" key="1">
    <source>
        <dbReference type="SAM" id="Phobius"/>
    </source>
</evidence>
<evidence type="ECO:0000313" key="3">
    <source>
        <dbReference type="Proteomes" id="UP000176511"/>
    </source>
</evidence>
<keyword evidence="1" id="KW-1133">Transmembrane helix</keyword>
<dbReference type="AlphaFoldDB" id="A0A1F6DL85"/>
<feature type="transmembrane region" description="Helical" evidence="1">
    <location>
        <begin position="12"/>
        <end position="32"/>
    </location>
</feature>
<feature type="transmembrane region" description="Helical" evidence="1">
    <location>
        <begin position="72"/>
        <end position="89"/>
    </location>
</feature>
<feature type="transmembrane region" description="Helical" evidence="1">
    <location>
        <begin position="121"/>
        <end position="138"/>
    </location>
</feature>
<dbReference type="EMBL" id="MFLE01000009">
    <property type="protein sequence ID" value="OGG62201.1"/>
    <property type="molecule type" value="Genomic_DNA"/>
</dbReference>
<organism evidence="2 3">
    <name type="scientific">Candidatus Kaiserbacteria bacterium RIFCSPHIGHO2_02_FULL_49_34</name>
    <dbReference type="NCBI Taxonomy" id="1798491"/>
    <lineage>
        <taxon>Bacteria</taxon>
        <taxon>Candidatus Kaiseribacteriota</taxon>
    </lineage>
</organism>
<protein>
    <recommendedName>
        <fullName evidence="4">HTTM domain-containing protein</fullName>
    </recommendedName>
</protein>
<name>A0A1F6DL85_9BACT</name>
<gene>
    <name evidence="2" type="ORF">A3C87_01260</name>
</gene>
<feature type="transmembrane region" description="Helical" evidence="1">
    <location>
        <begin position="96"/>
        <end position="115"/>
    </location>
</feature>
<dbReference type="Proteomes" id="UP000176511">
    <property type="component" value="Unassembled WGS sequence"/>
</dbReference>
<sequence length="406" mass="47405">MFSKEIAQNKILQWAFGSLLLSYYITFSGYFYSGTMTQSAYDSFRTVCRPWFQSCEQWILLEQLPYGYSQPTLYMLFFGLMLWVVYLIYKKEWREAQLSLIPLFAWHFFTTFFGTDLLLGNYDYYIIIFAIVLLFLPHKEFFLKLGLVLFYVLSTVSKISPAWIEGGYFTAMYTGLPFFPDWSIPLFTNLVIVAEMVLAWFLLSPNKFLQRTALVFFAAFHFYSSILVGYHYPTIVFAMILVMFGPWYRYTAPPFDTKSLPGWGLIILLILAQLSPKFIEGDEKLTMEGNKNGLYMFEANHQCISQAVVYGKNGETENIDMVSESARRRCDPYRDWFRLTRLCAAMSDINRISFTFDHSLNGGPFYRIVDTNNICALTYKAIGHNDWIHTENEAEIVGYPVKNHYR</sequence>
<feature type="transmembrane region" description="Helical" evidence="1">
    <location>
        <begin position="215"/>
        <end position="248"/>
    </location>
</feature>
<dbReference type="STRING" id="1798491.A3C87_01260"/>
<evidence type="ECO:0000313" key="2">
    <source>
        <dbReference type="EMBL" id="OGG62201.1"/>
    </source>
</evidence>
<accession>A0A1F6DL85</accession>
<feature type="transmembrane region" description="Helical" evidence="1">
    <location>
        <begin position="260"/>
        <end position="279"/>
    </location>
</feature>
<keyword evidence="1" id="KW-0472">Membrane</keyword>
<keyword evidence="1" id="KW-0812">Transmembrane</keyword>
<feature type="transmembrane region" description="Helical" evidence="1">
    <location>
        <begin position="145"/>
        <end position="164"/>
    </location>
</feature>
<feature type="transmembrane region" description="Helical" evidence="1">
    <location>
        <begin position="184"/>
        <end position="203"/>
    </location>
</feature>